<evidence type="ECO:0000259" key="8">
    <source>
        <dbReference type="PROSITE" id="PS50850"/>
    </source>
</evidence>
<dbReference type="HOGENOM" id="CLU_058221_0_0_9"/>
<reference evidence="9 10" key="1">
    <citation type="journal article" date="2008" name="Proc. Natl. Acad. Sci. U.S.A.">
        <title>The genome of Clostridium kluyveri, a strict anaerobe with unique metabolic features.</title>
        <authorList>
            <person name="Seedorf H."/>
            <person name="Fricke W.F."/>
            <person name="Veith B."/>
            <person name="Brueggemann H."/>
            <person name="Liesegang H."/>
            <person name="Strittmatter A."/>
            <person name="Miethke M."/>
            <person name="Buckel W."/>
            <person name="Hinderberger J."/>
            <person name="Li F."/>
            <person name="Hagemeier C."/>
            <person name="Thauer R.K."/>
            <person name="Gottschalk G."/>
        </authorList>
    </citation>
    <scope>NUCLEOTIDE SEQUENCE [LARGE SCALE GENOMIC DNA]</scope>
    <source>
        <strain evidence="10">ATCC 8527 / DSM 555 / NCIMB 10680</strain>
    </source>
</reference>
<dbReference type="Pfam" id="PF07690">
    <property type="entry name" value="MFS_1"/>
    <property type="match status" value="1"/>
</dbReference>
<dbReference type="RefSeq" id="WP_012103383.1">
    <property type="nucleotide sequence ID" value="NC_009706.1"/>
</dbReference>
<feature type="domain" description="Major facilitator superfamily (MFS) profile" evidence="8">
    <location>
        <begin position="5"/>
        <end position="378"/>
    </location>
</feature>
<feature type="transmembrane region" description="Helical" evidence="7">
    <location>
        <begin position="95"/>
        <end position="119"/>
    </location>
</feature>
<feature type="transmembrane region" description="Helical" evidence="7">
    <location>
        <begin position="203"/>
        <end position="221"/>
    </location>
</feature>
<dbReference type="InterPro" id="IPR020846">
    <property type="entry name" value="MFS_dom"/>
</dbReference>
<keyword evidence="5 7" id="KW-1133">Transmembrane helix</keyword>
<name>A5N1Q2_CLOK5</name>
<dbReference type="PANTHER" id="PTHR43124:SF3">
    <property type="entry name" value="CHLORAMPHENICOL EFFLUX PUMP RV0191"/>
    <property type="match status" value="1"/>
</dbReference>
<feature type="transmembrane region" description="Helical" evidence="7">
    <location>
        <begin position="321"/>
        <end position="343"/>
    </location>
</feature>
<evidence type="ECO:0000313" key="10">
    <source>
        <dbReference type="Proteomes" id="UP000002411"/>
    </source>
</evidence>
<protein>
    <submittedName>
        <fullName evidence="9">Predicted permease</fullName>
    </submittedName>
</protein>
<keyword evidence="4 7" id="KW-0812">Transmembrane</keyword>
<dbReference type="PANTHER" id="PTHR43124">
    <property type="entry name" value="PURINE EFFLUX PUMP PBUE"/>
    <property type="match status" value="1"/>
</dbReference>
<dbReference type="Gene3D" id="1.20.1250.20">
    <property type="entry name" value="MFS general substrate transporter like domains"/>
    <property type="match status" value="1"/>
</dbReference>
<dbReference type="GO" id="GO:0022857">
    <property type="term" value="F:transmembrane transporter activity"/>
    <property type="evidence" value="ECO:0007669"/>
    <property type="project" value="InterPro"/>
</dbReference>
<sequence>MKKIVFPGIAMISVTYAFARFSYGLFLPDISNSLNLSEMQAGVPSSLAYIAYCLTLVFSSLLINRAGAYNVIQISGFSAVVGTLCIALSQNLYLLSISTFIAGIGSGLSSPAFSKIAAVNLKPEEQDKGNTWINTGTSFGLIISGPLALFFNTYWRLAYIFFAAISFIVMMWNRHSIPKTDHQFKQSDLPIRKNGWNIPWKRSINLFTAAFITGISSSIYWTFSRSFLTTEYDISTMESMFFWILMGIAGILGGVAGNFIKQFGLATSYRGVLLVLLTSICLITIPSTISIYCSALLFGISYIFVTGVFIVWAVKLFVEAPFLGVSLGFLFLGIGQSFGSLTAGSIIELTSYAFGFLLFAGIGLCGLFVRTPTDTSSDS</sequence>
<feature type="transmembrane region" description="Helical" evidence="7">
    <location>
        <begin position="349"/>
        <end position="369"/>
    </location>
</feature>
<keyword evidence="6 7" id="KW-0472">Membrane</keyword>
<dbReference type="KEGG" id="ckl:CKL_3040"/>
<evidence type="ECO:0000256" key="2">
    <source>
        <dbReference type="ARBA" id="ARBA00022448"/>
    </source>
</evidence>
<keyword evidence="2" id="KW-0813">Transport</keyword>
<dbReference type="Proteomes" id="UP000002411">
    <property type="component" value="Chromosome"/>
</dbReference>
<feature type="transmembrane region" description="Helical" evidence="7">
    <location>
        <begin position="295"/>
        <end position="314"/>
    </location>
</feature>
<dbReference type="EMBL" id="CP000673">
    <property type="protein sequence ID" value="EDK35048.1"/>
    <property type="molecule type" value="Genomic_DNA"/>
</dbReference>
<keyword evidence="3" id="KW-1003">Cell membrane</keyword>
<dbReference type="GO" id="GO:0005886">
    <property type="term" value="C:plasma membrane"/>
    <property type="evidence" value="ECO:0007669"/>
    <property type="project" value="UniProtKB-SubCell"/>
</dbReference>
<evidence type="ECO:0000256" key="7">
    <source>
        <dbReference type="SAM" id="Phobius"/>
    </source>
</evidence>
<feature type="transmembrane region" description="Helical" evidence="7">
    <location>
        <begin position="70"/>
        <end position="89"/>
    </location>
</feature>
<feature type="transmembrane region" description="Helical" evidence="7">
    <location>
        <begin position="131"/>
        <end position="151"/>
    </location>
</feature>
<feature type="transmembrane region" description="Helical" evidence="7">
    <location>
        <begin position="241"/>
        <end position="260"/>
    </location>
</feature>
<comment type="subcellular location">
    <subcellularLocation>
        <location evidence="1">Cell membrane</location>
        <topology evidence="1">Multi-pass membrane protein</topology>
    </subcellularLocation>
</comment>
<accession>A5N1Q2</accession>
<gene>
    <name evidence="9" type="ordered locus">CKL_3040</name>
</gene>
<dbReference type="STRING" id="431943.CKL_3040"/>
<dbReference type="PROSITE" id="PS50850">
    <property type="entry name" value="MFS"/>
    <property type="match status" value="1"/>
</dbReference>
<evidence type="ECO:0000256" key="1">
    <source>
        <dbReference type="ARBA" id="ARBA00004651"/>
    </source>
</evidence>
<feature type="transmembrane region" description="Helical" evidence="7">
    <location>
        <begin position="43"/>
        <end position="63"/>
    </location>
</feature>
<keyword evidence="10" id="KW-1185">Reference proteome</keyword>
<proteinExistence type="predicted"/>
<feature type="transmembrane region" description="Helical" evidence="7">
    <location>
        <begin position="157"/>
        <end position="173"/>
    </location>
</feature>
<dbReference type="AlphaFoldDB" id="A5N1Q2"/>
<evidence type="ECO:0000256" key="5">
    <source>
        <dbReference type="ARBA" id="ARBA00022989"/>
    </source>
</evidence>
<dbReference type="InterPro" id="IPR011701">
    <property type="entry name" value="MFS"/>
</dbReference>
<evidence type="ECO:0000256" key="4">
    <source>
        <dbReference type="ARBA" id="ARBA00022692"/>
    </source>
</evidence>
<organism evidence="9 10">
    <name type="scientific">Clostridium kluyveri (strain ATCC 8527 / DSM 555 / NBRC 12016 / NCIMB 10680 / K1)</name>
    <dbReference type="NCBI Taxonomy" id="431943"/>
    <lineage>
        <taxon>Bacteria</taxon>
        <taxon>Bacillati</taxon>
        <taxon>Bacillota</taxon>
        <taxon>Clostridia</taxon>
        <taxon>Eubacteriales</taxon>
        <taxon>Clostridiaceae</taxon>
        <taxon>Clostridium</taxon>
    </lineage>
</organism>
<dbReference type="InterPro" id="IPR050189">
    <property type="entry name" value="MFS_Efflux_Transporters"/>
</dbReference>
<dbReference type="SUPFAM" id="SSF103473">
    <property type="entry name" value="MFS general substrate transporter"/>
    <property type="match status" value="1"/>
</dbReference>
<dbReference type="eggNOG" id="COG2814">
    <property type="taxonomic scope" value="Bacteria"/>
</dbReference>
<evidence type="ECO:0000256" key="3">
    <source>
        <dbReference type="ARBA" id="ARBA00022475"/>
    </source>
</evidence>
<evidence type="ECO:0000313" key="9">
    <source>
        <dbReference type="EMBL" id="EDK35048.1"/>
    </source>
</evidence>
<evidence type="ECO:0000256" key="6">
    <source>
        <dbReference type="ARBA" id="ARBA00023136"/>
    </source>
</evidence>
<feature type="transmembrane region" description="Helical" evidence="7">
    <location>
        <begin position="272"/>
        <end position="289"/>
    </location>
</feature>
<dbReference type="InterPro" id="IPR036259">
    <property type="entry name" value="MFS_trans_sf"/>
</dbReference>